<dbReference type="GeneID" id="91106040"/>
<keyword evidence="1" id="KW-0472">Membrane</keyword>
<dbReference type="RefSeq" id="XP_066087084.1">
    <property type="nucleotide sequence ID" value="XM_066230987.1"/>
</dbReference>
<proteinExistence type="predicted"/>
<evidence type="ECO:0000256" key="1">
    <source>
        <dbReference type="SAM" id="Phobius"/>
    </source>
</evidence>
<name>A0AAX4KS94_9TREE</name>
<feature type="transmembrane region" description="Helical" evidence="1">
    <location>
        <begin position="138"/>
        <end position="156"/>
    </location>
</feature>
<reference evidence="2 3" key="1">
    <citation type="submission" date="2024-01" db="EMBL/GenBank/DDBJ databases">
        <title>Comparative genomics of Cryptococcus and Kwoniella reveals pathogenesis evolution and contrasting modes of karyotype evolution via chromosome fusion or intercentromeric recombination.</title>
        <authorList>
            <person name="Coelho M.A."/>
            <person name="David-Palma M."/>
            <person name="Shea T."/>
            <person name="Bowers K."/>
            <person name="McGinley-Smith S."/>
            <person name="Mohammad A.W."/>
            <person name="Gnirke A."/>
            <person name="Yurkov A.M."/>
            <person name="Nowrousian M."/>
            <person name="Sun S."/>
            <person name="Cuomo C.A."/>
            <person name="Heitman J."/>
        </authorList>
    </citation>
    <scope>NUCLEOTIDE SEQUENCE [LARGE SCALE GENOMIC DNA]</scope>
    <source>
        <strain evidence="2 3">PYCC6329</strain>
    </source>
</reference>
<organism evidence="2 3">
    <name type="scientific">Kwoniella europaea PYCC6329</name>
    <dbReference type="NCBI Taxonomy" id="1423913"/>
    <lineage>
        <taxon>Eukaryota</taxon>
        <taxon>Fungi</taxon>
        <taxon>Dikarya</taxon>
        <taxon>Basidiomycota</taxon>
        <taxon>Agaricomycotina</taxon>
        <taxon>Tremellomycetes</taxon>
        <taxon>Tremellales</taxon>
        <taxon>Cryptococcaceae</taxon>
        <taxon>Kwoniella</taxon>
    </lineage>
</organism>
<dbReference type="Proteomes" id="UP001358614">
    <property type="component" value="Chromosome 2"/>
</dbReference>
<accession>A0AAX4KS94</accession>
<feature type="transmembrane region" description="Helical" evidence="1">
    <location>
        <begin position="177"/>
        <end position="200"/>
    </location>
</feature>
<protein>
    <submittedName>
        <fullName evidence="2">Uncharacterized protein</fullName>
    </submittedName>
</protein>
<keyword evidence="1" id="KW-1133">Transmembrane helix</keyword>
<evidence type="ECO:0000313" key="3">
    <source>
        <dbReference type="Proteomes" id="UP001358614"/>
    </source>
</evidence>
<feature type="transmembrane region" description="Helical" evidence="1">
    <location>
        <begin position="212"/>
        <end position="230"/>
    </location>
</feature>
<dbReference type="KEGG" id="ker:91106040"/>
<dbReference type="EMBL" id="CP144090">
    <property type="protein sequence ID" value="WWD09117.1"/>
    <property type="molecule type" value="Genomic_DNA"/>
</dbReference>
<dbReference type="AlphaFoldDB" id="A0AAX4KS94"/>
<evidence type="ECO:0000313" key="2">
    <source>
        <dbReference type="EMBL" id="WWD09117.1"/>
    </source>
</evidence>
<keyword evidence="3" id="KW-1185">Reference proteome</keyword>
<keyword evidence="1" id="KW-0812">Transmembrane</keyword>
<sequence>MPQNTYDPPVIVKDAEIETVRRWLNARPDLLLAIAKRHTTNPLLEPLPTSNASSLPPPTLSLLVPIEGLRIDKLRIKVSTKARNVELDIPLPFSSTDSQKGLGKGGFGKKMEDLGEDALRHFDIPKYPKIEYFEPPTSISVLPVYPLLFLIFLVAAPSDHGVANLFRGLINRYLGKWMIPGAAWFAAACHLVIEPLILIPKLIQHQVPLLQSFFYLFVVFCTGYGGIDALNRAVIQERIRLIHSHSPDNKKSQ</sequence>
<gene>
    <name evidence="2" type="ORF">V865_007239</name>
</gene>